<dbReference type="PANTHER" id="PTHR11178">
    <property type="entry name" value="IRON-SULFUR CLUSTER SCAFFOLD PROTEIN NFU-RELATED"/>
    <property type="match status" value="1"/>
</dbReference>
<dbReference type="GO" id="GO:0051536">
    <property type="term" value="F:iron-sulfur cluster binding"/>
    <property type="evidence" value="ECO:0007669"/>
    <property type="project" value="InterPro"/>
</dbReference>
<accession>A0A109UGI4</accession>
<dbReference type="GO" id="GO:0016226">
    <property type="term" value="P:iron-sulfur cluster assembly"/>
    <property type="evidence" value="ECO:0007669"/>
    <property type="project" value="InterPro"/>
</dbReference>
<dbReference type="InterPro" id="IPR034904">
    <property type="entry name" value="FSCA_dom_sf"/>
</dbReference>
<dbReference type="OrthoDB" id="9796965at2"/>
<evidence type="ECO:0000259" key="2">
    <source>
        <dbReference type="Pfam" id="PF01106"/>
    </source>
</evidence>
<evidence type="ECO:0000313" key="3">
    <source>
        <dbReference type="EMBL" id="AMC92758.1"/>
    </source>
</evidence>
<sequence length="82" mass="8997">MDLESKIVHTISRIRPYIQYDGGDIEFVSVDENGLVKVRLLGACVGCGLVDFTLKGGVEALLMDEIPEVTGVILAEEEFQEI</sequence>
<gene>
    <name evidence="3" type="ORF">AOC36_01770</name>
</gene>
<name>A0A109UGI4_9FIRM</name>
<evidence type="ECO:0000313" key="4">
    <source>
        <dbReference type="Proteomes" id="UP000063781"/>
    </source>
</evidence>
<feature type="domain" description="NIF system FeS cluster assembly NifU C-terminal" evidence="2">
    <location>
        <begin position="9"/>
        <end position="73"/>
    </location>
</feature>
<keyword evidence="4" id="KW-1185">Reference proteome</keyword>
<dbReference type="Gene3D" id="3.30.300.130">
    <property type="entry name" value="Fe-S cluster assembly (FSCA)"/>
    <property type="match status" value="1"/>
</dbReference>
<protein>
    <recommendedName>
        <fullName evidence="2">NIF system FeS cluster assembly NifU C-terminal domain-containing protein</fullName>
    </recommendedName>
</protein>
<dbReference type="Proteomes" id="UP000063781">
    <property type="component" value="Chromosome"/>
</dbReference>
<dbReference type="EMBL" id="CP013213">
    <property type="protein sequence ID" value="AMC92758.1"/>
    <property type="molecule type" value="Genomic_DNA"/>
</dbReference>
<dbReference type="RefSeq" id="WP_067630583.1">
    <property type="nucleotide sequence ID" value="NZ_CP013213.1"/>
</dbReference>
<reference evidence="3 4" key="1">
    <citation type="submission" date="2015-10" db="EMBL/GenBank/DDBJ databases">
        <title>Erysipelothrix larvae sp. LV19 isolated from the larval gut of the rhinoceros beetle, Trypoxylus dichotomus.</title>
        <authorList>
            <person name="Lim S."/>
            <person name="Kim B.-C."/>
        </authorList>
    </citation>
    <scope>NUCLEOTIDE SEQUENCE [LARGE SCALE GENOMIC DNA]</scope>
    <source>
        <strain evidence="3 4">LV19</strain>
    </source>
</reference>
<organism evidence="3 4">
    <name type="scientific">Erysipelothrix larvae</name>
    <dbReference type="NCBI Taxonomy" id="1514105"/>
    <lineage>
        <taxon>Bacteria</taxon>
        <taxon>Bacillati</taxon>
        <taxon>Bacillota</taxon>
        <taxon>Erysipelotrichia</taxon>
        <taxon>Erysipelotrichales</taxon>
        <taxon>Erysipelotrichaceae</taxon>
        <taxon>Erysipelothrix</taxon>
    </lineage>
</organism>
<proteinExistence type="predicted"/>
<dbReference type="InterPro" id="IPR001075">
    <property type="entry name" value="NIF_FeS_clus_asmbl_NifU_C"/>
</dbReference>
<dbReference type="SUPFAM" id="SSF117916">
    <property type="entry name" value="Fe-S cluster assembly (FSCA) domain-like"/>
    <property type="match status" value="1"/>
</dbReference>
<evidence type="ECO:0000256" key="1">
    <source>
        <dbReference type="ARBA" id="ARBA00049958"/>
    </source>
</evidence>
<dbReference type="AlphaFoldDB" id="A0A109UGI4"/>
<dbReference type="GO" id="GO:0005506">
    <property type="term" value="F:iron ion binding"/>
    <property type="evidence" value="ECO:0007669"/>
    <property type="project" value="InterPro"/>
</dbReference>
<dbReference type="STRING" id="1514105.AOC36_01770"/>
<dbReference type="KEGG" id="erl:AOC36_01770"/>
<dbReference type="Pfam" id="PF01106">
    <property type="entry name" value="NifU"/>
    <property type="match status" value="1"/>
</dbReference>
<comment type="function">
    <text evidence="1">May be involved in the formation or repair of [Fe-S] clusters present in iron-sulfur proteins.</text>
</comment>